<dbReference type="InterPro" id="IPR003721">
    <property type="entry name" value="Pantoate_ligase"/>
</dbReference>
<comment type="caution">
    <text evidence="9">The sequence shown here is derived from an EMBL/GenBank/DDBJ whole genome shotgun (WGS) entry which is preliminary data.</text>
</comment>
<name>A0ABT0NMD9_9ACTN</name>
<evidence type="ECO:0000313" key="9">
    <source>
        <dbReference type="EMBL" id="MCL3992622.1"/>
    </source>
</evidence>
<comment type="subcellular location">
    <subcellularLocation>
        <location evidence="8">Cytoplasm</location>
    </subcellularLocation>
</comment>
<keyword evidence="4 8" id="KW-0566">Pantothenate biosynthesis</keyword>
<dbReference type="Proteomes" id="UP001202052">
    <property type="component" value="Unassembled WGS sequence"/>
</dbReference>
<comment type="pathway">
    <text evidence="1 8">Cofactor biosynthesis; (R)-pantothenate biosynthesis; (R)-pantothenate from (R)-pantoate and beta-alanine: step 1/1.</text>
</comment>
<comment type="miscellaneous">
    <text evidence="8">The reaction proceeds by a bi uni uni bi ping pong mechanism.</text>
</comment>
<comment type="subunit">
    <text evidence="8">Homodimer.</text>
</comment>
<comment type="catalytic activity">
    <reaction evidence="7 8">
        <text>(R)-pantoate + beta-alanine + ATP = (R)-pantothenate + AMP + diphosphate + H(+)</text>
        <dbReference type="Rhea" id="RHEA:10912"/>
        <dbReference type="ChEBI" id="CHEBI:15378"/>
        <dbReference type="ChEBI" id="CHEBI:15980"/>
        <dbReference type="ChEBI" id="CHEBI:29032"/>
        <dbReference type="ChEBI" id="CHEBI:30616"/>
        <dbReference type="ChEBI" id="CHEBI:33019"/>
        <dbReference type="ChEBI" id="CHEBI:57966"/>
        <dbReference type="ChEBI" id="CHEBI:456215"/>
        <dbReference type="EC" id="6.3.2.1"/>
    </reaction>
</comment>
<evidence type="ECO:0000256" key="5">
    <source>
        <dbReference type="ARBA" id="ARBA00022741"/>
    </source>
</evidence>
<keyword evidence="6 8" id="KW-0067">ATP-binding</keyword>
<dbReference type="PANTHER" id="PTHR21299:SF1">
    <property type="entry name" value="PANTOATE--BETA-ALANINE LIGASE"/>
    <property type="match status" value="1"/>
</dbReference>
<evidence type="ECO:0000256" key="3">
    <source>
        <dbReference type="ARBA" id="ARBA00022598"/>
    </source>
</evidence>
<comment type="function">
    <text evidence="8">Catalyzes the condensation of pantoate with beta-alanine in an ATP-dependent reaction via a pantoyl-adenylate intermediate.</text>
</comment>
<dbReference type="InterPro" id="IPR014729">
    <property type="entry name" value="Rossmann-like_a/b/a_fold"/>
</dbReference>
<reference evidence="9 10" key="1">
    <citation type="submission" date="2022-05" db="EMBL/GenBank/DDBJ databases">
        <title>Genome Resource of Streptomyces lavenduligriseus GA1-1, a Strain with Broad-Spectrum Antifungal Activity against Phytopathogenic Fungi.</title>
        <authorList>
            <person name="Qi D."/>
        </authorList>
    </citation>
    <scope>NUCLEOTIDE SEQUENCE [LARGE SCALE GENOMIC DNA]</scope>
    <source>
        <strain evidence="9 10">GA1-1</strain>
    </source>
</reference>
<keyword evidence="8" id="KW-0963">Cytoplasm</keyword>
<dbReference type="InterPro" id="IPR042176">
    <property type="entry name" value="Pantoate_ligase_C"/>
</dbReference>
<evidence type="ECO:0000256" key="7">
    <source>
        <dbReference type="ARBA" id="ARBA00048258"/>
    </source>
</evidence>
<dbReference type="Pfam" id="PF02569">
    <property type="entry name" value="Pantoate_ligase"/>
    <property type="match status" value="1"/>
</dbReference>
<comment type="caution">
    <text evidence="8">Lacks conserved residue(s) required for the propagation of feature annotation.</text>
</comment>
<sequence length="292" mass="31935">MKVFDDPIEFRDHNLKVRESGRQIGLFATLGAVHRGHLSLVDRARAENDYVVSSVFVNPLMFNGGTEEADAYPYDPAGDLEKLEGKGVDAVVVPSREAVYPPGYVTRVTVPDLEGRYEAARMPNMLSGISTICTKLFQLCVPHRWYFGEKDAQQLALVKQVCKDLNWPTEIVPCPSIREEDGLPFSSRNKLMSPEERALAGCVVDAIRAAKALYDTGERGADALAAAAAQAVEVTAAKLDYAALVDRNSFQDLTQATDDALLVVAADLGRLRVLDNHRLSRPLPPEVAARAN</sequence>
<protein>
    <recommendedName>
        <fullName evidence="8">Pantothenate synthetase</fullName>
        <shortName evidence="8">PS</shortName>
        <ecNumber evidence="8">6.3.2.1</ecNumber>
    </recommendedName>
    <alternativeName>
        <fullName evidence="8">Pantoate--beta-alanine ligase</fullName>
    </alternativeName>
    <alternativeName>
        <fullName evidence="8">Pantoate-activating enzyme</fullName>
    </alternativeName>
</protein>
<dbReference type="Gene3D" id="3.40.50.620">
    <property type="entry name" value="HUPs"/>
    <property type="match status" value="1"/>
</dbReference>
<dbReference type="EC" id="6.3.2.1" evidence="8"/>
<evidence type="ECO:0000313" key="10">
    <source>
        <dbReference type="Proteomes" id="UP001202052"/>
    </source>
</evidence>
<gene>
    <name evidence="8 9" type="primary">panC</name>
    <name evidence="9" type="ORF">M4438_03595</name>
</gene>
<keyword evidence="5 8" id="KW-0547">Nucleotide-binding</keyword>
<dbReference type="Gene3D" id="3.30.1300.10">
    <property type="entry name" value="Pantoate-beta-alanine ligase, C-terminal domain"/>
    <property type="match status" value="1"/>
</dbReference>
<feature type="binding site" evidence="8">
    <location>
        <begin position="185"/>
        <end position="188"/>
    </location>
    <ligand>
        <name>ATP</name>
        <dbReference type="ChEBI" id="CHEBI:30616"/>
    </ligand>
</feature>
<keyword evidence="10" id="KW-1185">Reference proteome</keyword>
<dbReference type="HAMAP" id="MF_00158">
    <property type="entry name" value="PanC"/>
    <property type="match status" value="1"/>
</dbReference>
<feature type="binding site" evidence="8">
    <location>
        <begin position="148"/>
        <end position="151"/>
    </location>
    <ligand>
        <name>ATP</name>
        <dbReference type="ChEBI" id="CHEBI:30616"/>
    </ligand>
</feature>
<dbReference type="NCBIfam" id="TIGR00018">
    <property type="entry name" value="panC"/>
    <property type="match status" value="1"/>
</dbReference>
<feature type="active site" description="Proton donor" evidence="8">
    <location>
        <position position="37"/>
    </location>
</feature>
<evidence type="ECO:0000256" key="4">
    <source>
        <dbReference type="ARBA" id="ARBA00022655"/>
    </source>
</evidence>
<evidence type="ECO:0000256" key="8">
    <source>
        <dbReference type="HAMAP-Rule" id="MF_00158"/>
    </source>
</evidence>
<keyword evidence="3 8" id="KW-0436">Ligase</keyword>
<dbReference type="SUPFAM" id="SSF52374">
    <property type="entry name" value="Nucleotidylyl transferase"/>
    <property type="match status" value="1"/>
</dbReference>
<evidence type="ECO:0000256" key="2">
    <source>
        <dbReference type="ARBA" id="ARBA00009256"/>
    </source>
</evidence>
<dbReference type="GO" id="GO:0016874">
    <property type="term" value="F:ligase activity"/>
    <property type="evidence" value="ECO:0007669"/>
    <property type="project" value="UniProtKB-KW"/>
</dbReference>
<dbReference type="EMBL" id="JAMCCK010000006">
    <property type="protein sequence ID" value="MCL3992622.1"/>
    <property type="molecule type" value="Genomic_DNA"/>
</dbReference>
<proteinExistence type="inferred from homology"/>
<comment type="similarity">
    <text evidence="2 8">Belongs to the pantothenate synthetase family.</text>
</comment>
<dbReference type="PANTHER" id="PTHR21299">
    <property type="entry name" value="CYTIDYLATE KINASE/PANTOATE-BETA-ALANINE LIGASE"/>
    <property type="match status" value="1"/>
</dbReference>
<organism evidence="9 10">
    <name type="scientific">Streptomyces lavenduligriseus</name>
    <dbReference type="NCBI Taxonomy" id="67315"/>
    <lineage>
        <taxon>Bacteria</taxon>
        <taxon>Bacillati</taxon>
        <taxon>Actinomycetota</taxon>
        <taxon>Actinomycetes</taxon>
        <taxon>Kitasatosporales</taxon>
        <taxon>Streptomycetaceae</taxon>
        <taxon>Streptomyces</taxon>
    </lineage>
</organism>
<feature type="binding site" evidence="8">
    <location>
        <position position="177"/>
    </location>
    <ligand>
        <name>ATP</name>
        <dbReference type="ChEBI" id="CHEBI:30616"/>
    </ligand>
</feature>
<accession>A0ABT0NMD9</accession>
<evidence type="ECO:0000256" key="6">
    <source>
        <dbReference type="ARBA" id="ARBA00022840"/>
    </source>
</evidence>
<feature type="binding site" evidence="8">
    <location>
        <position position="154"/>
    </location>
    <ligand>
        <name>(R)-pantoate</name>
        <dbReference type="ChEBI" id="CHEBI:15980"/>
    </ligand>
</feature>
<evidence type="ECO:0000256" key="1">
    <source>
        <dbReference type="ARBA" id="ARBA00004990"/>
    </source>
</evidence>
<dbReference type="RefSeq" id="WP_249457145.1">
    <property type="nucleotide sequence ID" value="NZ_JAMCCK010000006.1"/>
</dbReference>